<proteinExistence type="predicted"/>
<keyword evidence="1" id="KW-1185">Reference proteome</keyword>
<keyword evidence="2" id="KW-0969">Cilium</keyword>
<evidence type="ECO:0000313" key="2">
    <source>
        <dbReference type="RefSeq" id="XP_073910948.1"/>
    </source>
</evidence>
<dbReference type="RefSeq" id="XP_073910948.1">
    <property type="nucleotide sequence ID" value="XM_074054847.1"/>
</dbReference>
<gene>
    <name evidence="2" type="primary">Cfap96</name>
</gene>
<keyword evidence="2" id="KW-0282">Flagellum</keyword>
<organism evidence="1 2">
    <name type="scientific">Castor canadensis</name>
    <name type="common">American beaver</name>
    <dbReference type="NCBI Taxonomy" id="51338"/>
    <lineage>
        <taxon>Eukaryota</taxon>
        <taxon>Metazoa</taxon>
        <taxon>Chordata</taxon>
        <taxon>Craniata</taxon>
        <taxon>Vertebrata</taxon>
        <taxon>Euteleostomi</taxon>
        <taxon>Mammalia</taxon>
        <taxon>Eutheria</taxon>
        <taxon>Euarchontoglires</taxon>
        <taxon>Glires</taxon>
        <taxon>Rodentia</taxon>
        <taxon>Castorimorpha</taxon>
        <taxon>Castoridae</taxon>
        <taxon>Castor</taxon>
    </lineage>
</organism>
<sequence length="310" mass="34972">MPAEGGKTDMERIGLFSEMEYITVDDKYLPPYNRPFNEAASKNRQMLPGGTKVMSSLQAGYFDPQFVRIFEGEGYINLNQVRRRFMMEEAKKNLSKAFVPSSGEKKSSGLGSYYGTIGGPVPFFSVQVKPKDKYEPPGKNLYTNPGKKGTGYGYANITIGKQLSHSADFYDAPKLNYKKNNEEHHRLQKGSPFKLNLYPREYFDTNPYFLEKPLPPIKREEKKESLLSPFKPSSPGKKPGGMKAGTFEPYPLHSADPYVIKLGREIPKVGEKIFHPPGGPKSRPTESIMILNVKRALNMKNYKTASIQSY</sequence>
<accession>A0AC58L1B3</accession>
<protein>
    <submittedName>
        <fullName evidence="2">Cilia-and flagella-associated protein 96 isoform X1</fullName>
    </submittedName>
</protein>
<reference evidence="2" key="1">
    <citation type="submission" date="2025-08" db="UniProtKB">
        <authorList>
            <consortium name="RefSeq"/>
        </authorList>
    </citation>
    <scope>IDENTIFICATION</scope>
</reference>
<keyword evidence="2" id="KW-0966">Cell projection</keyword>
<dbReference type="Proteomes" id="UP001732720">
    <property type="component" value="Chromosome 14"/>
</dbReference>
<evidence type="ECO:0000313" key="1">
    <source>
        <dbReference type="Proteomes" id="UP001732720"/>
    </source>
</evidence>
<name>A0AC58L1B3_CASCN</name>